<dbReference type="GO" id="GO:0005886">
    <property type="term" value="C:plasma membrane"/>
    <property type="evidence" value="ECO:0007669"/>
    <property type="project" value="TreeGrafter"/>
</dbReference>
<evidence type="ECO:0000256" key="3">
    <source>
        <dbReference type="ARBA" id="ARBA00022840"/>
    </source>
</evidence>
<keyword evidence="7" id="KW-1185">Reference proteome</keyword>
<dbReference type="InterPro" id="IPR027417">
    <property type="entry name" value="P-loop_NTPase"/>
</dbReference>
<evidence type="ECO:0000259" key="5">
    <source>
        <dbReference type="PROSITE" id="PS00662"/>
    </source>
</evidence>
<sequence>MLRKIQSLLTPKGTTSNSTFESGFVDSQGSIDGFPSGNSRKPRQRFATTAGFDDTGPGGYVDSSLGQGSGASLHTGDENDRNAFEFDEADSDNIEDVEAISETFTNTDGNREIAIHPSFGVASEVSNLAQLLHRVGRPIYGYLVDVVTPSLQRQLMVLNLGCGDTAILGTREVLKEAHATTVRATVSENWYCNIVDEITCKPDFLAQYSASFPMVSGLKLEKLYVSTYDDIVRLAVAARASDIHFTSDTVKNQMEIHLRIYGTYRLWRTNKAPLILGAIAASFGQRSKSDTATKEQFSDRNPVAYMTSQEVAGTAYEGRFNGRPHIGGYAGVMRLLESTPRIDKIPTLQQLGYNRSHEELITGPVQRNYGLIIIFGSTGSGKSTTLRTFMTKVTDPSRLKICTAESPAEYVMPGVVQFSLPVDVTQSSAVLSQRFTALLRDLMRMDPDVLMVGEVRDYETGHLISELTQTGHRTYTTAHGDGAVDGVARLCGGEIRMPPDTVAGNKFLSASLYQKLLPVLCSHCKIPATDAEHGLPKAKVDLLKSKFGLDPGTMFVAREGGCPHCQPKIPGLKSDGTVGVTVAVEIMLPTSEMRRAIVGRDWPTLDLLWRGQRRATFAEEDMLGKTAFEHGLWIVSQGKVSLKDLEEQFEPIESYEVRSIKL</sequence>
<dbReference type="PANTHER" id="PTHR30258:SF1">
    <property type="entry name" value="PROTEIN TRANSPORT PROTEIN HOFB HOMOLOG"/>
    <property type="match status" value="1"/>
</dbReference>
<evidence type="ECO:0000256" key="4">
    <source>
        <dbReference type="SAM" id="MobiDB-lite"/>
    </source>
</evidence>
<feature type="compositionally biased region" description="Polar residues" evidence="4">
    <location>
        <begin position="7"/>
        <end position="30"/>
    </location>
</feature>
<evidence type="ECO:0000313" key="7">
    <source>
        <dbReference type="Proteomes" id="UP000545507"/>
    </source>
</evidence>
<keyword evidence="3" id="KW-0067">ATP-binding</keyword>
<dbReference type="Pfam" id="PF00437">
    <property type="entry name" value="T2SSE"/>
    <property type="match status" value="1"/>
</dbReference>
<dbReference type="GO" id="GO:0005524">
    <property type="term" value="F:ATP binding"/>
    <property type="evidence" value="ECO:0007669"/>
    <property type="project" value="UniProtKB-KW"/>
</dbReference>
<evidence type="ECO:0000256" key="2">
    <source>
        <dbReference type="ARBA" id="ARBA00022741"/>
    </source>
</evidence>
<reference evidence="6 7" key="1">
    <citation type="submission" date="2019-09" db="EMBL/GenBank/DDBJ databases">
        <title>Hydrogenophaga aromatica sp. nov., isolated from a para-xylene-degrading enrichment culture.</title>
        <authorList>
            <person name="Tancsics A."/>
            <person name="Banerjee S."/>
        </authorList>
    </citation>
    <scope>NUCLEOTIDE SEQUENCE [LARGE SCALE GENOMIC DNA]</scope>
    <source>
        <strain evidence="6 7">D2P1</strain>
    </source>
</reference>
<keyword evidence="2" id="KW-0547">Nucleotide-binding</keyword>
<comment type="similarity">
    <text evidence="1">Belongs to the GSP E family.</text>
</comment>
<evidence type="ECO:0000313" key="6">
    <source>
        <dbReference type="EMBL" id="NWF46091.1"/>
    </source>
</evidence>
<name>A0A7Y8GX12_9BURK</name>
<dbReference type="SUPFAM" id="SSF52540">
    <property type="entry name" value="P-loop containing nucleoside triphosphate hydrolases"/>
    <property type="match status" value="1"/>
</dbReference>
<comment type="caution">
    <text evidence="6">The sequence shown here is derived from an EMBL/GenBank/DDBJ whole genome shotgun (WGS) entry which is preliminary data.</text>
</comment>
<dbReference type="GO" id="GO:0016887">
    <property type="term" value="F:ATP hydrolysis activity"/>
    <property type="evidence" value="ECO:0007669"/>
    <property type="project" value="TreeGrafter"/>
</dbReference>
<dbReference type="PROSITE" id="PS00662">
    <property type="entry name" value="T2SP_E"/>
    <property type="match status" value="1"/>
</dbReference>
<dbReference type="EMBL" id="VYGV01000011">
    <property type="protein sequence ID" value="NWF46091.1"/>
    <property type="molecule type" value="Genomic_DNA"/>
</dbReference>
<dbReference type="Proteomes" id="UP000545507">
    <property type="component" value="Unassembled WGS sequence"/>
</dbReference>
<organism evidence="6 7">
    <name type="scientific">Hydrogenophaga aromaticivorans</name>
    <dbReference type="NCBI Taxonomy" id="2610898"/>
    <lineage>
        <taxon>Bacteria</taxon>
        <taxon>Pseudomonadati</taxon>
        <taxon>Pseudomonadota</taxon>
        <taxon>Betaproteobacteria</taxon>
        <taxon>Burkholderiales</taxon>
        <taxon>Comamonadaceae</taxon>
        <taxon>Hydrogenophaga</taxon>
    </lineage>
</organism>
<dbReference type="PANTHER" id="PTHR30258">
    <property type="entry name" value="TYPE II SECRETION SYSTEM PROTEIN GSPE-RELATED"/>
    <property type="match status" value="1"/>
</dbReference>
<gene>
    <name evidence="6" type="ORF">F3K02_12635</name>
</gene>
<proteinExistence type="inferred from homology"/>
<protein>
    <recommendedName>
        <fullName evidence="5">Bacterial type II secretion system protein E domain-containing protein</fullName>
    </recommendedName>
</protein>
<dbReference type="RefSeq" id="WP_177135999.1">
    <property type="nucleotide sequence ID" value="NZ_VYGV01000011.1"/>
</dbReference>
<dbReference type="AlphaFoldDB" id="A0A7Y8GX12"/>
<evidence type="ECO:0000256" key="1">
    <source>
        <dbReference type="ARBA" id="ARBA00006611"/>
    </source>
</evidence>
<feature type="region of interest" description="Disordered" evidence="4">
    <location>
        <begin position="1"/>
        <end position="79"/>
    </location>
</feature>
<dbReference type="InterPro" id="IPR001482">
    <property type="entry name" value="T2SS/T4SS_dom"/>
</dbReference>
<dbReference type="Gene3D" id="3.40.50.300">
    <property type="entry name" value="P-loop containing nucleotide triphosphate hydrolases"/>
    <property type="match status" value="1"/>
</dbReference>
<dbReference type="Gene3D" id="3.30.450.90">
    <property type="match status" value="1"/>
</dbReference>
<accession>A0A7Y8GX12</accession>
<feature type="domain" description="Bacterial type II secretion system protein E" evidence="5">
    <location>
        <begin position="443"/>
        <end position="457"/>
    </location>
</feature>